<dbReference type="RefSeq" id="WP_099592711.1">
    <property type="nucleotide sequence ID" value="NZ_MDGM01000012.1"/>
</dbReference>
<dbReference type="InterPro" id="IPR007078">
    <property type="entry name" value="Haem_export_protD_CcmD"/>
</dbReference>
<proteinExistence type="inferred from homology"/>
<organism evidence="13 14">
    <name type="scientific">Paramylibacter kogurei</name>
    <dbReference type="NCBI Taxonomy" id="1889778"/>
    <lineage>
        <taxon>Bacteria</taxon>
        <taxon>Pseudomonadati</taxon>
        <taxon>Pseudomonadota</taxon>
        <taxon>Alphaproteobacteria</taxon>
        <taxon>Rhodobacterales</taxon>
        <taxon>Paracoccaceae</taxon>
        <taxon>Paramylibacter</taxon>
    </lineage>
</organism>
<keyword evidence="14" id="KW-1185">Reference proteome</keyword>
<dbReference type="GO" id="GO:0005886">
    <property type="term" value="C:plasma membrane"/>
    <property type="evidence" value="ECO:0007669"/>
    <property type="project" value="UniProtKB-SubCell"/>
</dbReference>
<sequence length="48" mass="5205">MVDLGKHTTEVLLAYGISIALIVILVGWSLAQAKKAKARLAQLENTQK</sequence>
<dbReference type="GO" id="GO:0017004">
    <property type="term" value="P:cytochrome complex assembly"/>
    <property type="evidence" value="ECO:0007669"/>
    <property type="project" value="UniProtKB-KW"/>
</dbReference>
<dbReference type="GO" id="GO:0015886">
    <property type="term" value="P:heme transport"/>
    <property type="evidence" value="ECO:0007669"/>
    <property type="project" value="InterPro"/>
</dbReference>
<comment type="subcellular location">
    <subcellularLocation>
        <location evidence="2 12">Cell inner membrane</location>
        <topology evidence="2 12">Single-pass membrane protein</topology>
    </subcellularLocation>
</comment>
<protein>
    <recommendedName>
        <fullName evidence="4 12">Heme exporter protein D</fullName>
    </recommendedName>
</protein>
<evidence type="ECO:0000256" key="12">
    <source>
        <dbReference type="RuleBase" id="RU363101"/>
    </source>
</evidence>
<keyword evidence="8 12" id="KW-0812">Transmembrane</keyword>
<dbReference type="Proteomes" id="UP000231516">
    <property type="component" value="Unassembled WGS sequence"/>
</dbReference>
<gene>
    <name evidence="13" type="ORF">BFP76_03995</name>
</gene>
<comment type="caution">
    <text evidence="13">The sequence shown here is derived from an EMBL/GenBank/DDBJ whole genome shotgun (WGS) entry which is preliminary data.</text>
</comment>
<evidence type="ECO:0000256" key="5">
    <source>
        <dbReference type="ARBA" id="ARBA00022448"/>
    </source>
</evidence>
<evidence type="ECO:0000256" key="10">
    <source>
        <dbReference type="ARBA" id="ARBA00022989"/>
    </source>
</evidence>
<comment type="function">
    <text evidence="1 12">Required for the export of heme to the periplasm for the biogenesis of c-type cytochromes.</text>
</comment>
<comment type="similarity">
    <text evidence="3 12">Belongs to the CcmD/CycX/HelD family.</text>
</comment>
<evidence type="ECO:0000256" key="6">
    <source>
        <dbReference type="ARBA" id="ARBA00022475"/>
    </source>
</evidence>
<evidence type="ECO:0000256" key="4">
    <source>
        <dbReference type="ARBA" id="ARBA00016461"/>
    </source>
</evidence>
<keyword evidence="7 12" id="KW-0997">Cell inner membrane</keyword>
<evidence type="ECO:0000256" key="3">
    <source>
        <dbReference type="ARBA" id="ARBA00008741"/>
    </source>
</evidence>
<keyword evidence="10 12" id="KW-1133">Transmembrane helix</keyword>
<evidence type="ECO:0000256" key="7">
    <source>
        <dbReference type="ARBA" id="ARBA00022519"/>
    </source>
</evidence>
<dbReference type="EMBL" id="MDGM01000012">
    <property type="protein sequence ID" value="PIB24382.1"/>
    <property type="molecule type" value="Genomic_DNA"/>
</dbReference>
<feature type="transmembrane region" description="Helical" evidence="12">
    <location>
        <begin position="12"/>
        <end position="31"/>
    </location>
</feature>
<evidence type="ECO:0000313" key="13">
    <source>
        <dbReference type="EMBL" id="PIB24382.1"/>
    </source>
</evidence>
<evidence type="ECO:0000256" key="11">
    <source>
        <dbReference type="ARBA" id="ARBA00023136"/>
    </source>
</evidence>
<evidence type="ECO:0000313" key="14">
    <source>
        <dbReference type="Proteomes" id="UP000231516"/>
    </source>
</evidence>
<dbReference type="AlphaFoldDB" id="A0A2G5K5T2"/>
<evidence type="ECO:0000256" key="2">
    <source>
        <dbReference type="ARBA" id="ARBA00004377"/>
    </source>
</evidence>
<keyword evidence="6 12" id="KW-1003">Cell membrane</keyword>
<keyword evidence="9 12" id="KW-0201">Cytochrome c-type biogenesis</keyword>
<name>A0A2G5K5T2_9RHOB</name>
<dbReference type="NCBIfam" id="TIGR03141">
    <property type="entry name" value="cytochro_ccmD"/>
    <property type="match status" value="1"/>
</dbReference>
<dbReference type="Pfam" id="PF04995">
    <property type="entry name" value="CcmD"/>
    <property type="match status" value="1"/>
</dbReference>
<evidence type="ECO:0000256" key="9">
    <source>
        <dbReference type="ARBA" id="ARBA00022748"/>
    </source>
</evidence>
<evidence type="ECO:0000256" key="1">
    <source>
        <dbReference type="ARBA" id="ARBA00002442"/>
    </source>
</evidence>
<keyword evidence="11 12" id="KW-0472">Membrane</keyword>
<accession>A0A2G5K5T2</accession>
<reference evidence="13 14" key="1">
    <citation type="submission" date="2016-08" db="EMBL/GenBank/DDBJ databases">
        <title>Draft genome of Amylibacter sp. strain 4G11.</title>
        <authorList>
            <person name="Wong S.-K."/>
            <person name="Hamasaki K."/>
            <person name="Yoshizawa S."/>
        </authorList>
    </citation>
    <scope>NUCLEOTIDE SEQUENCE [LARGE SCALE GENOMIC DNA]</scope>
    <source>
        <strain evidence="13 14">4G11</strain>
    </source>
</reference>
<keyword evidence="5 12" id="KW-0813">Transport</keyword>
<evidence type="ECO:0000256" key="8">
    <source>
        <dbReference type="ARBA" id="ARBA00022692"/>
    </source>
</evidence>